<feature type="compositionally biased region" description="Pro residues" evidence="1">
    <location>
        <begin position="65"/>
        <end position="78"/>
    </location>
</feature>
<dbReference type="Proteomes" id="UP001188597">
    <property type="component" value="Unassembled WGS sequence"/>
</dbReference>
<dbReference type="PANTHER" id="PTHR33088:SF105">
    <property type="entry name" value="ESX-1 SECRETION-ASSOCIATED PROTEIN ESPE"/>
    <property type="match status" value="1"/>
</dbReference>
<protein>
    <submittedName>
        <fullName evidence="3">Uncharacterized protein</fullName>
    </submittedName>
</protein>
<comment type="caution">
    <text evidence="3">The sequence shown here is derived from an EMBL/GenBank/DDBJ whole genome shotgun (WGS) entry which is preliminary data.</text>
</comment>
<feature type="chain" id="PRO_5041681081" evidence="2">
    <location>
        <begin position="27"/>
        <end position="169"/>
    </location>
</feature>
<evidence type="ECO:0000256" key="1">
    <source>
        <dbReference type="SAM" id="MobiDB-lite"/>
    </source>
</evidence>
<name>A0AA88W0N9_9ASTE</name>
<dbReference type="InterPro" id="IPR044659">
    <property type="entry name" value="PELPK1_2"/>
</dbReference>
<accession>A0AA88W0N9</accession>
<proteinExistence type="predicted"/>
<keyword evidence="2" id="KW-0732">Signal</keyword>
<feature type="region of interest" description="Disordered" evidence="1">
    <location>
        <begin position="38"/>
        <end position="78"/>
    </location>
</feature>
<dbReference type="AlphaFoldDB" id="A0AA88W0N9"/>
<evidence type="ECO:0000313" key="3">
    <source>
        <dbReference type="EMBL" id="KAK3017692.1"/>
    </source>
</evidence>
<evidence type="ECO:0000256" key="2">
    <source>
        <dbReference type="SAM" id="SignalP"/>
    </source>
</evidence>
<reference evidence="3" key="1">
    <citation type="submission" date="2022-12" db="EMBL/GenBank/DDBJ databases">
        <title>Draft genome assemblies for two species of Escallonia (Escalloniales).</title>
        <authorList>
            <person name="Chanderbali A."/>
            <person name="Dervinis C."/>
            <person name="Anghel I."/>
            <person name="Soltis D."/>
            <person name="Soltis P."/>
            <person name="Zapata F."/>
        </authorList>
    </citation>
    <scope>NUCLEOTIDE SEQUENCE</scope>
    <source>
        <strain evidence="3">UCBG64.0493</strain>
        <tissue evidence="3">Leaf</tissue>
    </source>
</reference>
<evidence type="ECO:0000313" key="4">
    <source>
        <dbReference type="Proteomes" id="UP001188597"/>
    </source>
</evidence>
<sequence length="169" mass="18105">MATSTQCLFLPLTMALLLPSLHMSLAARQLLQATTPSAPTLSTIPTLPKSALPPLSAMPTTPKATLPPQPSIPTVPKATLPPLPPHCTIANYPFAHIANSPNHSDKAHTAAFAKHPNPIFANYAYISQGGTTSSYSYFTAHHTDGNSFYSKRSNNNSCNPFLLTTPIHY</sequence>
<dbReference type="EMBL" id="JAVXUP010000984">
    <property type="protein sequence ID" value="KAK3017692.1"/>
    <property type="molecule type" value="Genomic_DNA"/>
</dbReference>
<dbReference type="PANTHER" id="PTHR33088">
    <property type="entry name" value="MUCIN-2"/>
    <property type="match status" value="1"/>
</dbReference>
<feature type="signal peptide" evidence="2">
    <location>
        <begin position="1"/>
        <end position="26"/>
    </location>
</feature>
<organism evidence="3 4">
    <name type="scientific">Escallonia herrerae</name>
    <dbReference type="NCBI Taxonomy" id="1293975"/>
    <lineage>
        <taxon>Eukaryota</taxon>
        <taxon>Viridiplantae</taxon>
        <taxon>Streptophyta</taxon>
        <taxon>Embryophyta</taxon>
        <taxon>Tracheophyta</taxon>
        <taxon>Spermatophyta</taxon>
        <taxon>Magnoliopsida</taxon>
        <taxon>eudicotyledons</taxon>
        <taxon>Gunneridae</taxon>
        <taxon>Pentapetalae</taxon>
        <taxon>asterids</taxon>
        <taxon>campanulids</taxon>
        <taxon>Escalloniales</taxon>
        <taxon>Escalloniaceae</taxon>
        <taxon>Escallonia</taxon>
    </lineage>
</organism>
<gene>
    <name evidence="3" type="ORF">RJ639_004059</name>
</gene>
<keyword evidence="4" id="KW-1185">Reference proteome</keyword>